<proteinExistence type="inferred from homology"/>
<feature type="domain" description="YetF C-terminal" evidence="8">
    <location>
        <begin position="83"/>
        <end position="149"/>
    </location>
</feature>
<keyword evidence="5 7" id="KW-1133">Transmembrane helix</keyword>
<dbReference type="InterPro" id="IPR023090">
    <property type="entry name" value="UPF0702_alpha/beta_dom_sf"/>
</dbReference>
<dbReference type="GO" id="GO:0005886">
    <property type="term" value="C:plasma membrane"/>
    <property type="evidence" value="ECO:0007669"/>
    <property type="project" value="UniProtKB-SubCell"/>
</dbReference>
<keyword evidence="3" id="KW-1003">Cell membrane</keyword>
<dbReference type="PATRIC" id="fig|454.4.peg.1353"/>
<name>A0A0W0VYJ0_9GAMM</name>
<keyword evidence="4 7" id="KW-0812">Transmembrane</keyword>
<keyword evidence="6 7" id="KW-0472">Membrane</keyword>
<dbReference type="PANTHER" id="PTHR34582">
    <property type="entry name" value="UPF0702 TRANSMEMBRANE PROTEIN YCAP"/>
    <property type="match status" value="1"/>
</dbReference>
<comment type="subcellular location">
    <subcellularLocation>
        <location evidence="1">Cell membrane</location>
        <topology evidence="1">Multi-pass membrane protein</topology>
    </subcellularLocation>
</comment>
<evidence type="ECO:0000256" key="1">
    <source>
        <dbReference type="ARBA" id="ARBA00004651"/>
    </source>
</evidence>
<dbReference type="RefSeq" id="WP_058501606.1">
    <property type="nucleotide sequence ID" value="NZ_CAAAJA010000030.1"/>
</dbReference>
<evidence type="ECO:0000256" key="4">
    <source>
        <dbReference type="ARBA" id="ARBA00022692"/>
    </source>
</evidence>
<dbReference type="InterPro" id="IPR007353">
    <property type="entry name" value="DUF421"/>
</dbReference>
<comment type="caution">
    <text evidence="9">The sequence shown here is derived from an EMBL/GenBank/DDBJ whole genome shotgun (WGS) entry which is preliminary data.</text>
</comment>
<feature type="transmembrane region" description="Helical" evidence="7">
    <location>
        <begin position="37"/>
        <end position="54"/>
    </location>
</feature>
<dbReference type="Proteomes" id="UP000054761">
    <property type="component" value="Unassembled WGS sequence"/>
</dbReference>
<evidence type="ECO:0000313" key="10">
    <source>
        <dbReference type="Proteomes" id="UP000054761"/>
    </source>
</evidence>
<dbReference type="OrthoDB" id="5652583at2"/>
<protein>
    <recommendedName>
        <fullName evidence="8">YetF C-terminal domain-containing protein</fullName>
    </recommendedName>
</protein>
<dbReference type="EMBL" id="LNYH01000063">
    <property type="protein sequence ID" value="KTD25026.1"/>
    <property type="molecule type" value="Genomic_DNA"/>
</dbReference>
<feature type="transmembrane region" description="Helical" evidence="7">
    <location>
        <begin position="6"/>
        <end position="25"/>
    </location>
</feature>
<evidence type="ECO:0000256" key="6">
    <source>
        <dbReference type="ARBA" id="ARBA00023136"/>
    </source>
</evidence>
<dbReference type="Gene3D" id="3.30.240.20">
    <property type="entry name" value="bsu07140 like domains"/>
    <property type="match status" value="1"/>
</dbReference>
<comment type="similarity">
    <text evidence="2">Belongs to the UPF0702 family.</text>
</comment>
<organism evidence="9 10">
    <name type="scientific">Legionella israelensis</name>
    <dbReference type="NCBI Taxonomy" id="454"/>
    <lineage>
        <taxon>Bacteria</taxon>
        <taxon>Pseudomonadati</taxon>
        <taxon>Pseudomonadota</taxon>
        <taxon>Gammaproteobacteria</taxon>
        <taxon>Legionellales</taxon>
        <taxon>Legionellaceae</taxon>
        <taxon>Legionella</taxon>
    </lineage>
</organism>
<evidence type="ECO:0000256" key="3">
    <source>
        <dbReference type="ARBA" id="ARBA00022475"/>
    </source>
</evidence>
<gene>
    <name evidence="9" type="ORF">Lisr_1251</name>
</gene>
<dbReference type="PANTHER" id="PTHR34582:SF6">
    <property type="entry name" value="UPF0702 TRANSMEMBRANE PROTEIN YCAP"/>
    <property type="match status" value="1"/>
</dbReference>
<keyword evidence="10" id="KW-1185">Reference proteome</keyword>
<feature type="transmembrane region" description="Helical" evidence="7">
    <location>
        <begin position="60"/>
        <end position="82"/>
    </location>
</feature>
<accession>A0A0W0VYJ0</accession>
<dbReference type="Pfam" id="PF04239">
    <property type="entry name" value="DUF421"/>
    <property type="match status" value="1"/>
</dbReference>
<sequence length="150" mass="17456">MDILFESLKMIGIGVAVFLYAIFLLRIAKTRIRLKRPFDFVIIILIGSLLSRIINGKAELIPTLLTTFTLIMLHKLFALISYHSDWIGRVLKGKEQLLIENGEINWEHMKESKITEEDLLEEARKNKILRIETIKKAYLERDGNISFIKE</sequence>
<evidence type="ECO:0000313" key="9">
    <source>
        <dbReference type="EMBL" id="KTD25026.1"/>
    </source>
</evidence>
<evidence type="ECO:0000256" key="2">
    <source>
        <dbReference type="ARBA" id="ARBA00006448"/>
    </source>
</evidence>
<evidence type="ECO:0000256" key="5">
    <source>
        <dbReference type="ARBA" id="ARBA00022989"/>
    </source>
</evidence>
<dbReference type="AlphaFoldDB" id="A0A0W0VYJ0"/>
<evidence type="ECO:0000259" key="8">
    <source>
        <dbReference type="Pfam" id="PF04239"/>
    </source>
</evidence>
<evidence type="ECO:0000256" key="7">
    <source>
        <dbReference type="SAM" id="Phobius"/>
    </source>
</evidence>
<reference evidence="9 10" key="1">
    <citation type="submission" date="2015-11" db="EMBL/GenBank/DDBJ databases">
        <title>Genomic analysis of 38 Legionella species identifies large and diverse effector repertoires.</title>
        <authorList>
            <person name="Burstein D."/>
            <person name="Amaro F."/>
            <person name="Zusman T."/>
            <person name="Lifshitz Z."/>
            <person name="Cohen O."/>
            <person name="Gilbert J.A."/>
            <person name="Pupko T."/>
            <person name="Shuman H.A."/>
            <person name="Segal G."/>
        </authorList>
    </citation>
    <scope>NUCLEOTIDE SEQUENCE [LARGE SCALE GENOMIC DNA]</scope>
    <source>
        <strain evidence="9 10">Bercovier 4</strain>
    </source>
</reference>